<proteinExistence type="predicted"/>
<reference evidence="1 2" key="1">
    <citation type="submission" date="2015-09" db="EMBL/GenBank/DDBJ databases">
        <authorList>
            <person name="Jackson K.R."/>
            <person name="Lunt B.L."/>
            <person name="Fisher J.N.B."/>
            <person name="Gardner A.V."/>
            <person name="Bailey M.E."/>
            <person name="Deus L.M."/>
            <person name="Earl A.S."/>
            <person name="Gibby P.D."/>
            <person name="Hartmann K.A."/>
            <person name="Liu J.E."/>
            <person name="Manci A.M."/>
            <person name="Nielsen D.A."/>
            <person name="Solomon M.B."/>
            <person name="Breakwell D.P."/>
            <person name="Burnett S.H."/>
            <person name="Grose J.H."/>
        </authorList>
    </citation>
    <scope>NUCLEOTIDE SEQUENCE [LARGE SCALE GENOMIC DNA]</scope>
    <source>
        <strain evidence="1 2">16</strain>
    </source>
</reference>
<reference evidence="1 2" key="2">
    <citation type="submission" date="2015-10" db="EMBL/GenBank/DDBJ databases">
        <title>Draft Genome Sequence of Prosthecomicrobium hirschii ATCC 27832.</title>
        <authorList>
            <person name="Daniel J."/>
            <person name="Givan S.A."/>
            <person name="Brun Y.V."/>
            <person name="Brown P.J."/>
        </authorList>
    </citation>
    <scope>NUCLEOTIDE SEQUENCE [LARGE SCALE GENOMIC DNA]</scope>
    <source>
        <strain evidence="1 2">16</strain>
    </source>
</reference>
<comment type="caution">
    <text evidence="1">The sequence shown here is derived from an EMBL/GenBank/DDBJ whole genome shotgun (WGS) entry which is preliminary data.</text>
</comment>
<evidence type="ECO:0000313" key="2">
    <source>
        <dbReference type="Proteomes" id="UP000048984"/>
    </source>
</evidence>
<dbReference type="Pfam" id="PF20121">
    <property type="entry name" value="DUF6511"/>
    <property type="match status" value="1"/>
</dbReference>
<dbReference type="Proteomes" id="UP000048984">
    <property type="component" value="Unassembled WGS sequence"/>
</dbReference>
<dbReference type="RefSeq" id="WP_054359349.1">
    <property type="nucleotide sequence ID" value="NZ_LJYW01000001.1"/>
</dbReference>
<keyword evidence="2" id="KW-1185">Reference proteome</keyword>
<accession>A0A0P6W218</accession>
<dbReference type="InterPro" id="IPR045422">
    <property type="entry name" value="DUF6511"/>
</dbReference>
<name>A0A0P6W218_9HYPH</name>
<dbReference type="EMBL" id="LJYW01000001">
    <property type="protein sequence ID" value="KPL53184.1"/>
    <property type="molecule type" value="Genomic_DNA"/>
</dbReference>
<evidence type="ECO:0000313" key="1">
    <source>
        <dbReference type="EMBL" id="KPL53184.1"/>
    </source>
</evidence>
<sequence>MVDLTEPERAAVAATLRPVAEIMEEIGWETRLIDLSEPQVLTLIEVAVSGFQHALATMAAAAEASAEVPF</sequence>
<dbReference type="STRING" id="665126.ABB55_13980"/>
<dbReference type="AlphaFoldDB" id="A0A0P6W218"/>
<protein>
    <submittedName>
        <fullName evidence="1">Uncharacterized protein</fullName>
    </submittedName>
</protein>
<gene>
    <name evidence="1" type="ORF">ABB55_13980</name>
</gene>
<organism evidence="1 2">
    <name type="scientific">Prosthecodimorpha hirschii</name>
    <dbReference type="NCBI Taxonomy" id="665126"/>
    <lineage>
        <taxon>Bacteria</taxon>
        <taxon>Pseudomonadati</taxon>
        <taxon>Pseudomonadota</taxon>
        <taxon>Alphaproteobacteria</taxon>
        <taxon>Hyphomicrobiales</taxon>
        <taxon>Ancalomicrobiaceae</taxon>
        <taxon>Prosthecodimorpha</taxon>
    </lineage>
</organism>